<name>A0AAE0Y1T8_9GAST</name>
<keyword evidence="2" id="KW-1185">Reference proteome</keyword>
<comment type="caution">
    <text evidence="1">The sequence shown here is derived from an EMBL/GenBank/DDBJ whole genome shotgun (WGS) entry which is preliminary data.</text>
</comment>
<protein>
    <submittedName>
        <fullName evidence="1">Uncharacterized protein</fullName>
    </submittedName>
</protein>
<dbReference type="EMBL" id="JAWDGP010007163">
    <property type="protein sequence ID" value="KAK3728964.1"/>
    <property type="molecule type" value="Genomic_DNA"/>
</dbReference>
<gene>
    <name evidence="1" type="ORF">RRG08_066905</name>
</gene>
<accession>A0AAE0Y1T8</accession>
<dbReference type="Proteomes" id="UP001283361">
    <property type="component" value="Unassembled WGS sequence"/>
</dbReference>
<dbReference type="AlphaFoldDB" id="A0AAE0Y1T8"/>
<reference evidence="1" key="1">
    <citation type="journal article" date="2023" name="G3 (Bethesda)">
        <title>A reference genome for the long-term kleptoplast-retaining sea slug Elysia crispata morphotype clarki.</title>
        <authorList>
            <person name="Eastman K.E."/>
            <person name="Pendleton A.L."/>
            <person name="Shaikh M.A."/>
            <person name="Suttiyut T."/>
            <person name="Ogas R."/>
            <person name="Tomko P."/>
            <person name="Gavelis G."/>
            <person name="Widhalm J.R."/>
            <person name="Wisecaver J.H."/>
        </authorList>
    </citation>
    <scope>NUCLEOTIDE SEQUENCE</scope>
    <source>
        <strain evidence="1">ECLA1</strain>
    </source>
</reference>
<evidence type="ECO:0000313" key="1">
    <source>
        <dbReference type="EMBL" id="KAK3728964.1"/>
    </source>
</evidence>
<sequence length="106" mass="11839">MIKSWNDERIFTVSEDCNKTIGLIQDKEQTFPMSLLVLLLIISCWTPVEPACGPLREGQPGTLSCAAITRCPSDTSLREIPREYSLSAKFSITEIKSTGQNRGLKY</sequence>
<organism evidence="1 2">
    <name type="scientific">Elysia crispata</name>
    <name type="common">lettuce slug</name>
    <dbReference type="NCBI Taxonomy" id="231223"/>
    <lineage>
        <taxon>Eukaryota</taxon>
        <taxon>Metazoa</taxon>
        <taxon>Spiralia</taxon>
        <taxon>Lophotrochozoa</taxon>
        <taxon>Mollusca</taxon>
        <taxon>Gastropoda</taxon>
        <taxon>Heterobranchia</taxon>
        <taxon>Euthyneura</taxon>
        <taxon>Panpulmonata</taxon>
        <taxon>Sacoglossa</taxon>
        <taxon>Placobranchoidea</taxon>
        <taxon>Plakobranchidae</taxon>
        <taxon>Elysia</taxon>
    </lineage>
</organism>
<evidence type="ECO:0000313" key="2">
    <source>
        <dbReference type="Proteomes" id="UP001283361"/>
    </source>
</evidence>
<proteinExistence type="predicted"/>